<protein>
    <recommendedName>
        <fullName evidence="2">poly(ADP-ribose) glycohydrolase</fullName>
        <ecNumber evidence="2">3.2.1.143</ecNumber>
    </recommendedName>
</protein>
<feature type="binding site" evidence="5">
    <location>
        <position position="241"/>
    </location>
    <ligand>
        <name>substrate</name>
    </ligand>
</feature>
<dbReference type="GO" id="GO:0004649">
    <property type="term" value="F:poly(ADP-ribose) glycohydrolase activity"/>
    <property type="evidence" value="ECO:0000318"/>
    <property type="project" value="GO_Central"/>
</dbReference>
<feature type="domain" description="PARG catalytic Macro" evidence="6">
    <location>
        <begin position="207"/>
        <end position="408"/>
    </location>
</feature>
<feature type="active site" evidence="4">
    <location>
        <position position="257"/>
    </location>
</feature>
<proteinExistence type="inferred from homology"/>
<keyword evidence="3" id="KW-0378">Hydrolase</keyword>
<dbReference type="AlphaFoldDB" id="A7S5I8"/>
<dbReference type="GO" id="GO:0005737">
    <property type="term" value="C:cytoplasm"/>
    <property type="evidence" value="ECO:0000318"/>
    <property type="project" value="GO_Central"/>
</dbReference>
<dbReference type="Pfam" id="PF20811">
    <property type="entry name" value="PARG_cat_N"/>
    <property type="match status" value="1"/>
</dbReference>
<evidence type="ECO:0000256" key="2">
    <source>
        <dbReference type="ARBA" id="ARBA00012255"/>
    </source>
</evidence>
<evidence type="ECO:0000256" key="4">
    <source>
        <dbReference type="PIRSR" id="PIRSR607724-1"/>
    </source>
</evidence>
<reference evidence="8 9" key="1">
    <citation type="journal article" date="2007" name="Science">
        <title>Sea anemone genome reveals ancestral eumetazoan gene repertoire and genomic organization.</title>
        <authorList>
            <person name="Putnam N.H."/>
            <person name="Srivastava M."/>
            <person name="Hellsten U."/>
            <person name="Dirks B."/>
            <person name="Chapman J."/>
            <person name="Salamov A."/>
            <person name="Terry A."/>
            <person name="Shapiro H."/>
            <person name="Lindquist E."/>
            <person name="Kapitonov V.V."/>
            <person name="Jurka J."/>
            <person name="Genikhovich G."/>
            <person name="Grigoriev I.V."/>
            <person name="Lucas S.M."/>
            <person name="Steele R.E."/>
            <person name="Finnerty J.R."/>
            <person name="Technau U."/>
            <person name="Martindale M.Q."/>
            <person name="Rokhsar D.S."/>
        </authorList>
    </citation>
    <scope>NUCLEOTIDE SEQUENCE [LARGE SCALE GENOMIC DNA]</scope>
    <source>
        <strain evidence="9">CH2 X CH6</strain>
    </source>
</reference>
<comment type="similarity">
    <text evidence="1">Belongs to the poly(ADP-ribose) glycohydrolase family.</text>
</comment>
<feature type="binding site" evidence="5">
    <location>
        <position position="255"/>
    </location>
    <ligand>
        <name>substrate</name>
    </ligand>
</feature>
<dbReference type="InterPro" id="IPR046372">
    <property type="entry name" value="PARG_cat_C"/>
</dbReference>
<dbReference type="Proteomes" id="UP000001593">
    <property type="component" value="Unassembled WGS sequence"/>
</dbReference>
<dbReference type="Pfam" id="PF05028">
    <property type="entry name" value="PARG_cat_C"/>
    <property type="match status" value="1"/>
</dbReference>
<evidence type="ECO:0000256" key="5">
    <source>
        <dbReference type="PIRSR" id="PIRSR607724-2"/>
    </source>
</evidence>
<feature type="active site" evidence="4">
    <location>
        <position position="256"/>
    </location>
</feature>
<evidence type="ECO:0000259" key="7">
    <source>
        <dbReference type="Pfam" id="PF20811"/>
    </source>
</evidence>
<dbReference type="GO" id="GO:1990966">
    <property type="term" value="P:ATP generation from poly-ADP-D-ribose"/>
    <property type="evidence" value="ECO:0000318"/>
    <property type="project" value="GO_Central"/>
</dbReference>
<dbReference type="PANTHER" id="PTHR12837:SF15">
    <property type="entry name" value="POLY(ADP-RIBOSE) GLYCOHYDROLASE"/>
    <property type="match status" value="1"/>
</dbReference>
<dbReference type="InParanoid" id="A7S5I8"/>
<sequence length="433" mass="49517">RDKWDKDHVRMPCSTNNLYPMENSKKVQNRWELIESALLAPIKSSHDLQDAILKYNARYSSRWNFEALHCYFNEYLDSSDAQEFFDHTLPAMVRLTLQIPSVCTVAIPLMKRQKNHSITISQHQAACLLANAFFCTFPRRNSHKHSEYSNFPDINFNRLFQGGKGGTSTVKCEKLQSVLHYFRCVTQCTPTGTLTFHRQALQSEDLPKWERSSENFSRLHVSTKGNIEDDGTGFLQVDFANKYIGGGVIGEGCVQEEIRFLICPEMILSRLFCERLDSNECVFIIGAQRFSNYTGYAHTFKWAGHHDDKSIRDSWGRRYSQVVAIDAHVFHSYIDQFKIGFLKRELDKAYCGFYSPGDSRNLPAIATGNWGCGAFGGDSRLKGLLQMMAASAANRDLVYFTFGDSELAEDLLDIHNFIKERHLTLGKYNVLNI</sequence>
<feature type="domain" description="PARG helical" evidence="7">
    <location>
        <begin position="77"/>
        <end position="198"/>
    </location>
</feature>
<dbReference type="EMBL" id="DS469583">
    <property type="protein sequence ID" value="EDO41019.1"/>
    <property type="molecule type" value="Genomic_DNA"/>
</dbReference>
<feature type="active site" evidence="4">
    <location>
        <position position="238"/>
    </location>
</feature>
<feature type="non-terminal residue" evidence="8">
    <location>
        <position position="433"/>
    </location>
</feature>
<evidence type="ECO:0000256" key="1">
    <source>
        <dbReference type="ARBA" id="ARBA00009545"/>
    </source>
</evidence>
<dbReference type="PhylomeDB" id="A7S5I8"/>
<evidence type="ECO:0000313" key="8">
    <source>
        <dbReference type="EMBL" id="EDO41019.1"/>
    </source>
</evidence>
<keyword evidence="9" id="KW-1185">Reference proteome</keyword>
<dbReference type="STRING" id="45351.A7S5I8"/>
<dbReference type="GO" id="GO:0006282">
    <property type="term" value="P:regulation of DNA repair"/>
    <property type="evidence" value="ECO:0000318"/>
    <property type="project" value="GO_Central"/>
</dbReference>
<dbReference type="InterPro" id="IPR007724">
    <property type="entry name" value="Poly_GlycHdrlase"/>
</dbReference>
<evidence type="ECO:0000313" key="9">
    <source>
        <dbReference type="Proteomes" id="UP000001593"/>
    </source>
</evidence>
<evidence type="ECO:0000259" key="6">
    <source>
        <dbReference type="Pfam" id="PF05028"/>
    </source>
</evidence>
<dbReference type="PANTHER" id="PTHR12837">
    <property type="entry name" value="POLY ADP-RIBOSE GLYCOHYDROLASE"/>
    <property type="match status" value="1"/>
</dbReference>
<accession>A7S5I8</accession>
<dbReference type="HOGENOM" id="CLU_013388_0_1_1"/>
<dbReference type="EC" id="3.2.1.143" evidence="2"/>
<dbReference type="OMA" id="LHGWTVG"/>
<dbReference type="GO" id="GO:0009225">
    <property type="term" value="P:nucleotide-sugar metabolic process"/>
    <property type="evidence" value="ECO:0000318"/>
    <property type="project" value="GO_Central"/>
</dbReference>
<dbReference type="InterPro" id="IPR048362">
    <property type="entry name" value="PARG_helical"/>
</dbReference>
<feature type="binding site" evidence="5">
    <location>
        <position position="296"/>
    </location>
    <ligand>
        <name>substrate</name>
    </ligand>
</feature>
<dbReference type="GO" id="GO:0005634">
    <property type="term" value="C:nucleus"/>
    <property type="evidence" value="ECO:0000318"/>
    <property type="project" value="GO_Central"/>
</dbReference>
<organism evidence="8 9">
    <name type="scientific">Nematostella vectensis</name>
    <name type="common">Starlet sea anemone</name>
    <dbReference type="NCBI Taxonomy" id="45351"/>
    <lineage>
        <taxon>Eukaryota</taxon>
        <taxon>Metazoa</taxon>
        <taxon>Cnidaria</taxon>
        <taxon>Anthozoa</taxon>
        <taxon>Hexacorallia</taxon>
        <taxon>Actiniaria</taxon>
        <taxon>Edwardsiidae</taxon>
        <taxon>Nematostella</taxon>
    </lineage>
</organism>
<dbReference type="KEGG" id="nve:5512739"/>
<dbReference type="GO" id="GO:0005975">
    <property type="term" value="P:carbohydrate metabolic process"/>
    <property type="evidence" value="ECO:0007669"/>
    <property type="project" value="InterPro"/>
</dbReference>
<gene>
    <name evidence="8" type="ORF">NEMVEDRAFT_v1g105511</name>
</gene>
<name>A7S5I8_NEMVE</name>
<dbReference type="OrthoDB" id="1937899at2759"/>
<dbReference type="eggNOG" id="KOG2064">
    <property type="taxonomic scope" value="Eukaryota"/>
</dbReference>
<evidence type="ECO:0000256" key="3">
    <source>
        <dbReference type="ARBA" id="ARBA00022801"/>
    </source>
</evidence>